<accession>A0A2H3DEX5</accession>
<organism evidence="2 3">
    <name type="scientific">Armillaria gallica</name>
    <name type="common">Bulbous honey fungus</name>
    <name type="synonym">Armillaria bulbosa</name>
    <dbReference type="NCBI Taxonomy" id="47427"/>
    <lineage>
        <taxon>Eukaryota</taxon>
        <taxon>Fungi</taxon>
        <taxon>Dikarya</taxon>
        <taxon>Basidiomycota</taxon>
        <taxon>Agaricomycotina</taxon>
        <taxon>Agaricomycetes</taxon>
        <taxon>Agaricomycetidae</taxon>
        <taxon>Agaricales</taxon>
        <taxon>Marasmiineae</taxon>
        <taxon>Physalacriaceae</taxon>
        <taxon>Armillaria</taxon>
    </lineage>
</organism>
<evidence type="ECO:0000256" key="1">
    <source>
        <dbReference type="SAM" id="MobiDB-lite"/>
    </source>
</evidence>
<dbReference type="Proteomes" id="UP000217790">
    <property type="component" value="Unassembled WGS sequence"/>
</dbReference>
<feature type="compositionally biased region" description="Basic residues" evidence="1">
    <location>
        <begin position="221"/>
        <end position="234"/>
    </location>
</feature>
<sequence>MVPESMQVARFKATLALLRSRCKNGVYLPTIPSVLLTLKDGTPDFDVILVIDKENLQFLEGVMPLFNNKERFMQAYQEEPSLLCEGAFSAQWDCQNRKLLLEIPHGSKAPENSMFPGCATGWIHSDREKKQAAANAQAIAASLASKPAVSTPLPKIKKTTKTIKSKATVGLDTDPENIIIDEDVKMKAAEESMVVDLDNDESDSMSVNEDLPAKGATRGQTTRKHCGRVSKRAATHSPAPVARTTNSVQCNSCGKESHRLSLCTMVIVLPYCDVPGLTKSDPMYHKAINVLEKQDRILAERSNKHICADIAFMARSGDLGDNQLMFLIAAWANQFQLQLKYKSIQDALKLLSVEHI</sequence>
<reference evidence="3" key="1">
    <citation type="journal article" date="2017" name="Nat. Ecol. Evol.">
        <title>Genome expansion and lineage-specific genetic innovations in the forest pathogenic fungi Armillaria.</title>
        <authorList>
            <person name="Sipos G."/>
            <person name="Prasanna A.N."/>
            <person name="Walter M.C."/>
            <person name="O'Connor E."/>
            <person name="Balint B."/>
            <person name="Krizsan K."/>
            <person name="Kiss B."/>
            <person name="Hess J."/>
            <person name="Varga T."/>
            <person name="Slot J."/>
            <person name="Riley R."/>
            <person name="Boka B."/>
            <person name="Rigling D."/>
            <person name="Barry K."/>
            <person name="Lee J."/>
            <person name="Mihaltcheva S."/>
            <person name="LaButti K."/>
            <person name="Lipzen A."/>
            <person name="Waldron R."/>
            <person name="Moloney N.M."/>
            <person name="Sperisen C."/>
            <person name="Kredics L."/>
            <person name="Vagvoelgyi C."/>
            <person name="Patrignani A."/>
            <person name="Fitzpatrick D."/>
            <person name="Nagy I."/>
            <person name="Doyle S."/>
            <person name="Anderson J.B."/>
            <person name="Grigoriev I.V."/>
            <person name="Gueldener U."/>
            <person name="Muensterkoetter M."/>
            <person name="Nagy L.G."/>
        </authorList>
    </citation>
    <scope>NUCLEOTIDE SEQUENCE [LARGE SCALE GENOMIC DNA]</scope>
    <source>
        <strain evidence="3">Ar21-2</strain>
    </source>
</reference>
<gene>
    <name evidence="2" type="ORF">ARMGADRAFT_1081138</name>
</gene>
<protein>
    <submittedName>
        <fullName evidence="2">Uncharacterized protein</fullName>
    </submittedName>
</protein>
<evidence type="ECO:0000313" key="2">
    <source>
        <dbReference type="EMBL" id="PBK92344.1"/>
    </source>
</evidence>
<dbReference type="InParanoid" id="A0A2H3DEX5"/>
<dbReference type="OrthoDB" id="3017673at2759"/>
<proteinExistence type="predicted"/>
<keyword evidence="3" id="KW-1185">Reference proteome</keyword>
<dbReference type="EMBL" id="KZ293659">
    <property type="protein sequence ID" value="PBK92344.1"/>
    <property type="molecule type" value="Genomic_DNA"/>
</dbReference>
<evidence type="ECO:0000313" key="3">
    <source>
        <dbReference type="Proteomes" id="UP000217790"/>
    </source>
</evidence>
<dbReference type="AlphaFoldDB" id="A0A2H3DEX5"/>
<feature type="region of interest" description="Disordered" evidence="1">
    <location>
        <begin position="199"/>
        <end position="246"/>
    </location>
</feature>
<name>A0A2H3DEX5_ARMGA</name>